<reference evidence="1" key="1">
    <citation type="journal article" date="2013" name="Genetics">
        <title>The draft genome and transcriptome of Panagrellus redivivus are shaped by the harsh demands of a free-living lifestyle.</title>
        <authorList>
            <person name="Srinivasan J."/>
            <person name="Dillman A.R."/>
            <person name="Macchietto M.G."/>
            <person name="Heikkinen L."/>
            <person name="Lakso M."/>
            <person name="Fracchia K.M."/>
            <person name="Antoshechkin I."/>
            <person name="Mortazavi A."/>
            <person name="Wong G."/>
            <person name="Sternberg P.W."/>
        </authorList>
    </citation>
    <scope>NUCLEOTIDE SEQUENCE [LARGE SCALE GENOMIC DNA]</scope>
    <source>
        <strain evidence="1">MT8872</strain>
    </source>
</reference>
<dbReference type="Pfam" id="PF13344">
    <property type="entry name" value="Hydrolase_6"/>
    <property type="match status" value="1"/>
</dbReference>
<dbReference type="WBParaSite" id="Pan_g13712.t1">
    <property type="protein sequence ID" value="Pan_g13712.t1"/>
    <property type="gene ID" value="Pan_g13712"/>
</dbReference>
<evidence type="ECO:0000313" key="2">
    <source>
        <dbReference type="WBParaSite" id="Pan_g13712.t1"/>
    </source>
</evidence>
<dbReference type="Proteomes" id="UP000492821">
    <property type="component" value="Unassembled WGS sequence"/>
</dbReference>
<dbReference type="Gene3D" id="3.40.50.1000">
    <property type="entry name" value="HAD superfamily/HAD-like"/>
    <property type="match status" value="2"/>
</dbReference>
<sequence length="137" mass="15380">MTFIPEPTKMNSDKFRKVLRDIDTFIFDADGVLWLGEDVMPGSPDFLDHLIKLGKRVIVLTNNATKSRAVYAKKLAAMGYHPSITKDSIVNPAAVVADTLHRAGIHRTDKKMNERDDMVPEFYADCLGALAPRRHRA</sequence>
<dbReference type="InterPro" id="IPR036412">
    <property type="entry name" value="HAD-like_sf"/>
</dbReference>
<accession>A0A7E4ZRU0</accession>
<dbReference type="InterPro" id="IPR006357">
    <property type="entry name" value="HAD-SF_hydro_IIA"/>
</dbReference>
<organism evidence="1 2">
    <name type="scientific">Panagrellus redivivus</name>
    <name type="common">Microworm</name>
    <dbReference type="NCBI Taxonomy" id="6233"/>
    <lineage>
        <taxon>Eukaryota</taxon>
        <taxon>Metazoa</taxon>
        <taxon>Ecdysozoa</taxon>
        <taxon>Nematoda</taxon>
        <taxon>Chromadorea</taxon>
        <taxon>Rhabditida</taxon>
        <taxon>Tylenchina</taxon>
        <taxon>Panagrolaimomorpha</taxon>
        <taxon>Panagrolaimoidea</taxon>
        <taxon>Panagrolaimidae</taxon>
        <taxon>Panagrellus</taxon>
    </lineage>
</organism>
<proteinExistence type="predicted"/>
<dbReference type="InterPro" id="IPR023214">
    <property type="entry name" value="HAD_sf"/>
</dbReference>
<dbReference type="GO" id="GO:0016791">
    <property type="term" value="F:phosphatase activity"/>
    <property type="evidence" value="ECO:0007669"/>
    <property type="project" value="TreeGrafter"/>
</dbReference>
<protein>
    <submittedName>
        <fullName evidence="2">4-nitrophenylphosphatase</fullName>
    </submittedName>
</protein>
<dbReference type="PANTHER" id="PTHR19288:SF83">
    <property type="entry name" value="PHOSPHOGLYCOLATE PHOSPHATASE"/>
    <property type="match status" value="1"/>
</dbReference>
<dbReference type="PANTHER" id="PTHR19288">
    <property type="entry name" value="4-NITROPHENYLPHOSPHATASE-RELATED"/>
    <property type="match status" value="1"/>
</dbReference>
<reference evidence="2" key="2">
    <citation type="submission" date="2020-10" db="UniProtKB">
        <authorList>
            <consortium name="WormBaseParasite"/>
        </authorList>
    </citation>
    <scope>IDENTIFICATION</scope>
</reference>
<name>A0A7E4ZRU0_PANRE</name>
<keyword evidence="1" id="KW-1185">Reference proteome</keyword>
<dbReference type="AlphaFoldDB" id="A0A7E4ZRU0"/>
<dbReference type="SUPFAM" id="SSF56784">
    <property type="entry name" value="HAD-like"/>
    <property type="match status" value="1"/>
</dbReference>
<dbReference type="GO" id="GO:0005737">
    <property type="term" value="C:cytoplasm"/>
    <property type="evidence" value="ECO:0007669"/>
    <property type="project" value="TreeGrafter"/>
</dbReference>
<evidence type="ECO:0000313" key="1">
    <source>
        <dbReference type="Proteomes" id="UP000492821"/>
    </source>
</evidence>